<keyword evidence="7" id="KW-1185">Reference proteome</keyword>
<protein>
    <recommendedName>
        <fullName evidence="3">Chitooligosaccharide deacetylase</fullName>
    </recommendedName>
    <alternativeName>
        <fullName evidence="4">Nodulation protein B</fullName>
    </alternativeName>
</protein>
<dbReference type="InterPro" id="IPR002509">
    <property type="entry name" value="NODB_dom"/>
</dbReference>
<dbReference type="CDD" id="cd10941">
    <property type="entry name" value="CE4_PuuE_HpPgdA_like_2"/>
    <property type="match status" value="1"/>
</dbReference>
<dbReference type="EMBL" id="NRRE01000009">
    <property type="protein sequence ID" value="MBK1696044.1"/>
    <property type="molecule type" value="Genomic_DNA"/>
</dbReference>
<evidence type="ECO:0000259" key="5">
    <source>
        <dbReference type="PROSITE" id="PS51677"/>
    </source>
</evidence>
<dbReference type="InterPro" id="IPR045235">
    <property type="entry name" value="PuuE_HpPgdA-like"/>
</dbReference>
<dbReference type="InterPro" id="IPR022560">
    <property type="entry name" value="DUF3473"/>
</dbReference>
<dbReference type="GO" id="GO:0005975">
    <property type="term" value="P:carbohydrate metabolic process"/>
    <property type="evidence" value="ECO:0007669"/>
    <property type="project" value="InterPro"/>
</dbReference>
<dbReference type="AlphaFoldDB" id="A0A934UZ20"/>
<dbReference type="InterPro" id="IPR014344">
    <property type="entry name" value="XrtA_polysacc_deacetyl"/>
</dbReference>
<feature type="domain" description="NodB homology" evidence="5">
    <location>
        <begin position="36"/>
        <end position="241"/>
    </location>
</feature>
<dbReference type="PANTHER" id="PTHR47561">
    <property type="entry name" value="POLYSACCHARIDE DEACETYLASE FAMILY PROTEIN (AFU_ORTHOLOGUE AFUA_6G05030)"/>
    <property type="match status" value="1"/>
</dbReference>
<gene>
    <name evidence="6" type="ORF">CKO21_02140</name>
</gene>
<comment type="function">
    <text evidence="1">Is involved in generating a small heat-stable compound (Nod), an acylated oligomer of N-acetylglucosamine, that stimulates mitosis in various plant protoplasts.</text>
</comment>
<evidence type="ECO:0000313" key="7">
    <source>
        <dbReference type="Proteomes" id="UP000778970"/>
    </source>
</evidence>
<comment type="similarity">
    <text evidence="2">Belongs to the polysaccharide deacetylase family.</text>
</comment>
<dbReference type="Pfam" id="PF11959">
    <property type="entry name" value="DUF3473"/>
    <property type="match status" value="1"/>
</dbReference>
<reference evidence="6" key="2">
    <citation type="journal article" date="2020" name="Microorganisms">
        <title>Osmotic Adaptation and Compatible Solute Biosynthesis of Phototrophic Bacteria as Revealed from Genome Analyses.</title>
        <authorList>
            <person name="Imhoff J.F."/>
            <person name="Rahn T."/>
            <person name="Kunzel S."/>
            <person name="Keller A."/>
            <person name="Neulinger S.C."/>
        </authorList>
    </citation>
    <scope>NUCLEOTIDE SEQUENCE</scope>
    <source>
        <strain evidence="6">DSM 9154</strain>
    </source>
</reference>
<dbReference type="RefSeq" id="WP_051432359.1">
    <property type="nucleotide sequence ID" value="NZ_NRRE01000009.1"/>
</dbReference>
<evidence type="ECO:0000256" key="3">
    <source>
        <dbReference type="ARBA" id="ARBA00020071"/>
    </source>
</evidence>
<dbReference type="Proteomes" id="UP000778970">
    <property type="component" value="Unassembled WGS sequence"/>
</dbReference>
<organism evidence="6 7">
    <name type="scientific">Rhodovibrio salinarum</name>
    <dbReference type="NCBI Taxonomy" id="1087"/>
    <lineage>
        <taxon>Bacteria</taxon>
        <taxon>Pseudomonadati</taxon>
        <taxon>Pseudomonadota</taxon>
        <taxon>Alphaproteobacteria</taxon>
        <taxon>Rhodospirillales</taxon>
        <taxon>Rhodovibrionaceae</taxon>
        <taxon>Rhodovibrio</taxon>
    </lineage>
</organism>
<accession>A0A934UZ20</accession>
<evidence type="ECO:0000256" key="1">
    <source>
        <dbReference type="ARBA" id="ARBA00003236"/>
    </source>
</evidence>
<comment type="caution">
    <text evidence="6">The sequence shown here is derived from an EMBL/GenBank/DDBJ whole genome shotgun (WGS) entry which is preliminary data.</text>
</comment>
<dbReference type="InterPro" id="IPR011330">
    <property type="entry name" value="Glyco_hydro/deAcase_b/a-brl"/>
</dbReference>
<sequence length="312" mass="34976">MSRRASWAVDATALAGPRAHAMSVDVEEHFQVSAMAPVVKRTDWDRHPSRVAANTRRVLELFDRHGVRATFFTLGWVAARHPNLVRDIVAAGHELASHGSLHQRVHTLSPAEFRADVGDSKRLLEDVAGVAVTGYRAPSFSIDARTPWAHEVLRAEGYRYSSSVFPLSTDHYGMPEAPRFAYRPFDDDGFLEIPLTTAEVAGRRVPCAGGGYFRLLPVGLSTRAMRRVTDRDREACVFYFHPWEVDPDQPRVTGLSARARFRHYLNLKRMQPRLEVLCRSFAWDRMDRVFPVDRASATTARAALAPALEAAS</sequence>
<proteinExistence type="inferred from homology"/>
<dbReference type="GO" id="GO:0016810">
    <property type="term" value="F:hydrolase activity, acting on carbon-nitrogen (but not peptide) bonds"/>
    <property type="evidence" value="ECO:0007669"/>
    <property type="project" value="InterPro"/>
</dbReference>
<dbReference type="PROSITE" id="PS51677">
    <property type="entry name" value="NODB"/>
    <property type="match status" value="1"/>
</dbReference>
<dbReference type="SUPFAM" id="SSF88713">
    <property type="entry name" value="Glycoside hydrolase/deacetylase"/>
    <property type="match status" value="1"/>
</dbReference>
<evidence type="ECO:0000313" key="6">
    <source>
        <dbReference type="EMBL" id="MBK1696044.1"/>
    </source>
</evidence>
<dbReference type="NCBIfam" id="TIGR03006">
    <property type="entry name" value="pepcterm_polyde"/>
    <property type="match status" value="1"/>
</dbReference>
<dbReference type="PANTHER" id="PTHR47561:SF1">
    <property type="entry name" value="POLYSACCHARIDE DEACETYLASE FAMILY PROTEIN (AFU_ORTHOLOGUE AFUA_6G05030)"/>
    <property type="match status" value="1"/>
</dbReference>
<evidence type="ECO:0000256" key="4">
    <source>
        <dbReference type="ARBA" id="ARBA00032976"/>
    </source>
</evidence>
<reference evidence="6" key="1">
    <citation type="submission" date="2017-08" db="EMBL/GenBank/DDBJ databases">
        <authorList>
            <person name="Imhoff J.F."/>
            <person name="Rahn T."/>
            <person name="Kuenzel S."/>
            <person name="Neulinger S.C."/>
        </authorList>
    </citation>
    <scope>NUCLEOTIDE SEQUENCE</scope>
    <source>
        <strain evidence="6">DSM 9154</strain>
    </source>
</reference>
<dbReference type="Gene3D" id="3.20.20.370">
    <property type="entry name" value="Glycoside hydrolase/deacetylase"/>
    <property type="match status" value="1"/>
</dbReference>
<name>A0A934UZ20_9PROT</name>
<evidence type="ECO:0000256" key="2">
    <source>
        <dbReference type="ARBA" id="ARBA00010973"/>
    </source>
</evidence>
<dbReference type="Pfam" id="PF01522">
    <property type="entry name" value="Polysacc_deac_1"/>
    <property type="match status" value="1"/>
</dbReference>